<feature type="region of interest" description="Disordered" evidence="3">
    <location>
        <begin position="741"/>
        <end position="875"/>
    </location>
</feature>
<dbReference type="GO" id="GO:0150105">
    <property type="term" value="P:protein localization to cell-cell junction"/>
    <property type="evidence" value="ECO:0007669"/>
    <property type="project" value="TreeGrafter"/>
</dbReference>
<feature type="compositionally biased region" description="Basic residues" evidence="3">
    <location>
        <begin position="930"/>
        <end position="939"/>
    </location>
</feature>
<feature type="region of interest" description="Disordered" evidence="3">
    <location>
        <begin position="921"/>
        <end position="954"/>
    </location>
</feature>
<feature type="compositionally biased region" description="Low complexity" evidence="3">
    <location>
        <begin position="807"/>
        <end position="827"/>
    </location>
</feature>
<feature type="compositionally biased region" description="Polar residues" evidence="3">
    <location>
        <begin position="985"/>
        <end position="998"/>
    </location>
</feature>
<feature type="compositionally biased region" description="Basic residues" evidence="3">
    <location>
        <begin position="244"/>
        <end position="258"/>
    </location>
</feature>
<protein>
    <submittedName>
        <fullName evidence="5">CGNL1 protein</fullName>
    </submittedName>
</protein>
<feature type="compositionally biased region" description="Acidic residues" evidence="3">
    <location>
        <begin position="1773"/>
        <end position="1784"/>
    </location>
</feature>
<feature type="non-terminal residue" evidence="5">
    <location>
        <position position="1806"/>
    </location>
</feature>
<dbReference type="InterPro" id="IPR002928">
    <property type="entry name" value="Myosin_tail"/>
</dbReference>
<feature type="compositionally biased region" description="Basic and acidic residues" evidence="3">
    <location>
        <begin position="940"/>
        <end position="950"/>
    </location>
</feature>
<reference evidence="5 6" key="1">
    <citation type="journal article" date="2021" name="Cell">
        <title>Tracing the genetic footprints of vertebrate landing in non-teleost ray-finned fishes.</title>
        <authorList>
            <person name="Bi X."/>
            <person name="Wang K."/>
            <person name="Yang L."/>
            <person name="Pan H."/>
            <person name="Jiang H."/>
            <person name="Wei Q."/>
            <person name="Fang M."/>
            <person name="Yu H."/>
            <person name="Zhu C."/>
            <person name="Cai Y."/>
            <person name="He Y."/>
            <person name="Gan X."/>
            <person name="Zeng H."/>
            <person name="Yu D."/>
            <person name="Zhu Y."/>
            <person name="Jiang H."/>
            <person name="Qiu Q."/>
            <person name="Yang H."/>
            <person name="Zhang Y.E."/>
            <person name="Wang W."/>
            <person name="Zhu M."/>
            <person name="He S."/>
            <person name="Zhang G."/>
        </authorList>
    </citation>
    <scope>NUCLEOTIDE SEQUENCE [LARGE SCALE GENOMIC DNA]</scope>
    <source>
        <strain evidence="5">Bchr_013</strain>
    </source>
</reference>
<evidence type="ECO:0000313" key="5">
    <source>
        <dbReference type="EMBL" id="KAG2471109.1"/>
    </source>
</evidence>
<accession>A0A8X7XPQ3</accession>
<organism evidence="5 6">
    <name type="scientific">Polypterus senegalus</name>
    <name type="common">Senegal bichir</name>
    <dbReference type="NCBI Taxonomy" id="55291"/>
    <lineage>
        <taxon>Eukaryota</taxon>
        <taxon>Metazoa</taxon>
        <taxon>Chordata</taxon>
        <taxon>Craniata</taxon>
        <taxon>Vertebrata</taxon>
        <taxon>Euteleostomi</taxon>
        <taxon>Actinopterygii</taxon>
        <taxon>Polypteriformes</taxon>
        <taxon>Polypteridae</taxon>
        <taxon>Polypterus</taxon>
    </lineage>
</organism>
<dbReference type="GO" id="GO:0016459">
    <property type="term" value="C:myosin complex"/>
    <property type="evidence" value="ECO:0007669"/>
    <property type="project" value="InterPro"/>
</dbReference>
<feature type="region of interest" description="Disordered" evidence="3">
    <location>
        <begin position="1135"/>
        <end position="1155"/>
    </location>
</feature>
<feature type="compositionally biased region" description="Polar residues" evidence="3">
    <location>
        <begin position="217"/>
        <end position="229"/>
    </location>
</feature>
<name>A0A8X7XPQ3_POLSE</name>
<dbReference type="GO" id="GO:0005923">
    <property type="term" value="C:bicellular tight junction"/>
    <property type="evidence" value="ECO:0007669"/>
    <property type="project" value="TreeGrafter"/>
</dbReference>
<gene>
    <name evidence="5" type="primary">Cgnl1_1</name>
    <name evidence="5" type="ORF">GTO96_0006410</name>
</gene>
<proteinExistence type="predicted"/>
<evidence type="ECO:0000256" key="2">
    <source>
        <dbReference type="SAM" id="Coils"/>
    </source>
</evidence>
<feature type="non-terminal residue" evidence="5">
    <location>
        <position position="1"/>
    </location>
</feature>
<dbReference type="PANTHER" id="PTHR46349">
    <property type="entry name" value="CINGULIN-LIKE PROTEIN 1-RELATED"/>
    <property type="match status" value="1"/>
</dbReference>
<dbReference type="Gene3D" id="1.10.287.1490">
    <property type="match status" value="2"/>
</dbReference>
<dbReference type="Pfam" id="PF01576">
    <property type="entry name" value="Myosin_tail_1"/>
    <property type="match status" value="1"/>
</dbReference>
<feature type="compositionally biased region" description="Low complexity" evidence="3">
    <location>
        <begin position="858"/>
        <end position="871"/>
    </location>
</feature>
<feature type="region of interest" description="Disordered" evidence="3">
    <location>
        <begin position="195"/>
        <end position="265"/>
    </location>
</feature>
<feature type="region of interest" description="Disordered" evidence="3">
    <location>
        <begin position="1081"/>
        <end position="1118"/>
    </location>
</feature>
<keyword evidence="1 2" id="KW-0175">Coiled coil</keyword>
<dbReference type="PANTHER" id="PTHR46349:SF2">
    <property type="entry name" value="CINGULIN-LIKE PROTEIN 1"/>
    <property type="match status" value="1"/>
</dbReference>
<dbReference type="Proteomes" id="UP000886611">
    <property type="component" value="Unassembled WGS sequence"/>
</dbReference>
<feature type="region of interest" description="Disordered" evidence="3">
    <location>
        <begin position="971"/>
        <end position="1003"/>
    </location>
</feature>
<comment type="caution">
    <text evidence="5">The sequence shown here is derived from an EMBL/GenBank/DDBJ whole genome shotgun (WGS) entry which is preliminary data.</text>
</comment>
<evidence type="ECO:0000256" key="1">
    <source>
        <dbReference type="ARBA" id="ARBA00023054"/>
    </source>
</evidence>
<sequence>MLQKGRGFIVKERTLLPLLFLAAVAAAAASVRLVTSPERRYQLEKSIGSRTCQLESDVKSRVYIGVGEYRLLSNRDAVFEFFNAAAKHGGKKNKVCFAKGILDKIWVMYVGIFLVVGNSLSRKEKTEIYFIKVKKPLSARSEKPSDLNNRPLSAPVKKQPQTDLLAKEEEYKRLNAALEAKTAELVREAERVMKEQQEVLSRPVSSYLDDDVEDSSHNLGTPEIQNNEPPISKKVLNKADAKSKPPKQSRPRSGHQAKKPTSTPGITLADDVAVLEDLVDFSLAKTITNIEEKLGKGDGMDDPEDDVIPGACNEMGSESQIRFLKAKLRVMQEELDRLTNECNKKDDEISILSGKVKEMEEERSRLQRTTNIQQTQVEKYKSLAEENGKKSEGFQHQLSALQKELENHKRAQKQAATTHGATEVRLNRALEEVERYKSELNKVKQCSKDTANQEHHKVEQLKAENKKLEKQKAELMTGFKKQLKLIDILKRQKDFADSPHYGDHLSDSRLVSHEGLSPTPFMNSSLMEAHTGVIAYSRSECHWLELKLQLNIFQTNLLASGFVGLFVCLNSTMDSYKLAGDPSTQLRQDYLPYEQSGRLTNKPGSYGVSIRVQGIDGHPYVVLNNRERQLQTFETAAENGYSDSSRDVHRTLSSKSNEYDSMKNTTNGEVPHSEVPHLEYKSQKHMQLSGSQNGSTEFKQSSRKTATLLNFQRHPELLKPYDPEKNTLNLGGFPTVPAQVSVTSDKENKENKQWDTLPKTSSSLKFHHRPSVEPENLKQSRNGPITTAPSIFQSEPPIKLHNSANNSGNSLKLVSRSSSVVSSANSSLEHKKTRPDVLPLRRQESSGPVLDTSRSRRSSASSTTPTSICSSNKFGLEDQDDALGAENVNRHENRRYIPFLPGTGRDIDTGSIPAVDELIDKFDGKDSPQRRGRSGRRNRINPEDRKRSRSVDSAFPFGLRGESEYLDEFSRNQGRSTEHLLRPSQLRQQNSSMRSDTVTDGVRANKLSYMAKYTSTTATSKSQEEPNYQDPMRKLQDKIGADKSAAYNVSRSVLNRNSALPYGFKGAEEKSVRSVKVLSTNTAQPSTTNRNLTKATASEQDVQTVDSPSEMKALQEQKSELEKTVVELRKKLDQEAKNHQTTLEAKKRENANKNDLHKSLEESLEESNRLREQLAKTEKDLRTTLEELFQVKMEREQCQTEVRDLQDQLSEMHDELDASKQARSDTEEKQVLMKSLLQMKQELEDVVFVKEEQEEMLRKRERELTALKGALKEEVSCHDKEIDRLKEQHDMEMRKLKVNLDEATQNHKDISKEKNTVEEARIAAESRMKQLTDENERLRKRILALEAEIVELNKIIDQTKKEENKGREKIARLEKEKSQLEETMNETKECEHEILATKRVLENRLEEAQRNLNRLNHENRELNERLKEERSQKEQFKRTKNEIEDERRQLDRTVEKLQKEMNEIVEASQKSTLDLQFQIDEYKEKNRKEMTDLQRQLKDKNLELEKCRIATKKLQDEISFLEEDIKQCKKERDEAVFKAQHMEQKAYDLEIELENRTHTKDDRSRQIKSLEDKISQLEMELEEERSSGDLLMDRVDRGREQLEQMRSELLQERATRQDLECDKTSLERQNKDLKSRLSHLEGFQRSSKEGIVSQLESRVQELEEQLERDERDRASLQLANRKLERKVKELMMQVDDERTSLTDQKDQLNLRLKALKRQVDEAEEEIERLEHSKKKLQRELDEQAELNDQLQGQLNTLRKDARRKSTSTNVLNELDDDDDDDMSTDGESLYAGHSGYTFSHEDALRS</sequence>
<feature type="compositionally biased region" description="Basic and acidic residues" evidence="3">
    <location>
        <begin position="744"/>
        <end position="753"/>
    </location>
</feature>
<feature type="coiled-coil region" evidence="2">
    <location>
        <begin position="321"/>
        <end position="478"/>
    </location>
</feature>
<dbReference type="EMBL" id="JAATIS010000094">
    <property type="protein sequence ID" value="KAG2471109.1"/>
    <property type="molecule type" value="Genomic_DNA"/>
</dbReference>
<feature type="region of interest" description="Disordered" evidence="3">
    <location>
        <begin position="141"/>
        <end position="164"/>
    </location>
</feature>
<feature type="compositionally biased region" description="Polar residues" evidence="3">
    <location>
        <begin position="1081"/>
        <end position="1107"/>
    </location>
</feature>
<evidence type="ECO:0000313" key="6">
    <source>
        <dbReference type="Proteomes" id="UP000886611"/>
    </source>
</evidence>
<evidence type="ECO:0000259" key="4">
    <source>
        <dbReference type="Pfam" id="PF01576"/>
    </source>
</evidence>
<feature type="compositionally biased region" description="Polar residues" evidence="3">
    <location>
        <begin position="779"/>
        <end position="793"/>
    </location>
</feature>
<evidence type="ECO:0000256" key="3">
    <source>
        <dbReference type="SAM" id="MobiDB-lite"/>
    </source>
</evidence>
<keyword evidence="6" id="KW-1185">Reference proteome</keyword>
<feature type="region of interest" description="Disordered" evidence="3">
    <location>
        <begin position="1758"/>
        <end position="1806"/>
    </location>
</feature>
<feature type="domain" description="Myosin tail" evidence="4">
    <location>
        <begin position="1521"/>
        <end position="1759"/>
    </location>
</feature>